<dbReference type="InterPro" id="IPR032557">
    <property type="entry name" value="DUF4935"/>
</dbReference>
<evidence type="ECO:0000313" key="2">
    <source>
        <dbReference type="EMBL" id="KAA5536231.1"/>
    </source>
</evidence>
<dbReference type="Pfam" id="PF16289">
    <property type="entry name" value="PIN_12"/>
    <property type="match status" value="1"/>
</dbReference>
<comment type="caution">
    <text evidence="2">The sequence shown here is derived from an EMBL/GenBank/DDBJ whole genome shotgun (WGS) entry which is preliminary data.</text>
</comment>
<reference evidence="2 3" key="1">
    <citation type="submission" date="2019-09" db="EMBL/GenBank/DDBJ databases">
        <title>Genome sequence and assembly of Taibaiella sp.</title>
        <authorList>
            <person name="Chhetri G."/>
        </authorList>
    </citation>
    <scope>NUCLEOTIDE SEQUENCE [LARGE SCALE GENOMIC DNA]</scope>
    <source>
        <strain evidence="2 3">KVB11</strain>
    </source>
</reference>
<accession>A0A5M6CLX6</accession>
<organism evidence="2 3">
    <name type="scientific">Taibaiella lutea</name>
    <dbReference type="NCBI Taxonomy" id="2608001"/>
    <lineage>
        <taxon>Bacteria</taxon>
        <taxon>Pseudomonadati</taxon>
        <taxon>Bacteroidota</taxon>
        <taxon>Chitinophagia</taxon>
        <taxon>Chitinophagales</taxon>
        <taxon>Chitinophagaceae</taxon>
        <taxon>Taibaiella</taxon>
    </lineage>
</organism>
<keyword evidence="3" id="KW-1185">Reference proteome</keyword>
<proteinExistence type="predicted"/>
<evidence type="ECO:0000259" key="1">
    <source>
        <dbReference type="Pfam" id="PF16289"/>
    </source>
</evidence>
<dbReference type="EMBL" id="VWSH01000001">
    <property type="protein sequence ID" value="KAA5536231.1"/>
    <property type="molecule type" value="Genomic_DNA"/>
</dbReference>
<dbReference type="RefSeq" id="WP_150030804.1">
    <property type="nucleotide sequence ID" value="NZ_VWSH01000001.1"/>
</dbReference>
<evidence type="ECO:0000313" key="3">
    <source>
        <dbReference type="Proteomes" id="UP000323632"/>
    </source>
</evidence>
<dbReference type="Proteomes" id="UP000323632">
    <property type="component" value="Unassembled WGS sequence"/>
</dbReference>
<protein>
    <recommendedName>
        <fullName evidence="1">DUF4935 domain-containing protein</fullName>
    </recommendedName>
</protein>
<feature type="domain" description="DUF4935" evidence="1">
    <location>
        <begin position="4"/>
        <end position="168"/>
    </location>
</feature>
<name>A0A5M6CLX6_9BACT</name>
<dbReference type="AlphaFoldDB" id="A0A5M6CLX6"/>
<sequence length="350" mass="41353">MEHVFLDTSVFIKENYLEGTRIKELLRLSKELFLKIVVPEIVIAEVKNNFKKSLQEVNDKIGILKKGEGKYLKNLPLYFDSLKDYNLFQVCTEFDEKFDIALVEAKAIIIPYKLMNVQPVFEKYFNGDYPFKGKNKKVEFPDAIILQMLEEWCIETKTECTIFSMDHDLQNYKHGTFKTVNSYEDYLSSKLKDIHQYRNRIDFLAKLYLTAKENWSVRILDWVEAQLEDTSNLYGVVNGFDIYDVDGITTALLDSTYEVIAVDDESITIEVNALVEYKVDILIDDENSMFYDSDDKSYHYFEQSYYEYSDQDLIETIFKVHLINEEDYDENFELIQINNDKNLALYSKWE</sequence>
<gene>
    <name evidence="2" type="ORF">F0919_00770</name>
</gene>